<proteinExistence type="predicted"/>
<accession>A0A0N4ZR14</accession>
<keyword evidence="1" id="KW-1185">Reference proteome</keyword>
<organism evidence="1 2">
    <name type="scientific">Parastrongyloides trichosuri</name>
    <name type="common">Possum-specific nematode worm</name>
    <dbReference type="NCBI Taxonomy" id="131310"/>
    <lineage>
        <taxon>Eukaryota</taxon>
        <taxon>Metazoa</taxon>
        <taxon>Ecdysozoa</taxon>
        <taxon>Nematoda</taxon>
        <taxon>Chromadorea</taxon>
        <taxon>Rhabditida</taxon>
        <taxon>Tylenchina</taxon>
        <taxon>Panagrolaimomorpha</taxon>
        <taxon>Strongyloidoidea</taxon>
        <taxon>Strongyloididae</taxon>
        <taxon>Parastrongyloides</taxon>
    </lineage>
</organism>
<evidence type="ECO:0000313" key="2">
    <source>
        <dbReference type="WBParaSite" id="PTRK_0001095400.1"/>
    </source>
</evidence>
<dbReference type="Proteomes" id="UP000038045">
    <property type="component" value="Unplaced"/>
</dbReference>
<sequence length="312" mass="35661">MKKSPLDFAAISSQLGSTERMRYGKRNIFDVSMLPHVIKLNEVGKRSNNEEERDTNLKNDNINSNNFDKRSITPYLEDIVKFEGAGKRSDFIGDLKEFNDIGKRSGINKNSNYLNDIGAFNELGKRSTSLDTSLLHQYNNLGKRFNGDVREITHFYNLGKRSMLHDLEEFDKVGKRSSEYITDIAEFEKLGKRSLPFLNEIGKFQDVGKRSPYNNVIPIYDSVGKKSLNSFGDSGFYYDSMSKRLSSILKNVAEYNEIGKRSNGLVDNLAHYQDVGKRSNEFDNLNYYYQHGKRAPSLNAIINNLNGADRLR</sequence>
<name>A0A0N4ZR14_PARTI</name>
<evidence type="ECO:0000313" key="1">
    <source>
        <dbReference type="Proteomes" id="UP000038045"/>
    </source>
</evidence>
<dbReference type="WBParaSite" id="PTRK_0001095400.1">
    <property type="protein sequence ID" value="PTRK_0001095400.1"/>
    <property type="gene ID" value="PTRK_0001095400"/>
</dbReference>
<protein>
    <submittedName>
        <fullName evidence="2">Orcokinin</fullName>
    </submittedName>
</protein>
<reference evidence="2" key="1">
    <citation type="submission" date="2017-02" db="UniProtKB">
        <authorList>
            <consortium name="WormBaseParasite"/>
        </authorList>
    </citation>
    <scope>IDENTIFICATION</scope>
</reference>
<dbReference type="AlphaFoldDB" id="A0A0N4ZR14"/>